<dbReference type="SUPFAM" id="SSF55961">
    <property type="entry name" value="Bet v1-like"/>
    <property type="match status" value="1"/>
</dbReference>
<sequence>MCGRANRMETFTVERVIAAPVERVFDWCSVTSNYERSGWVVRDVLTRPGEGAPYGLGAVRRHTWVIGRFVERITRYDAPNAFDYVVEQSFPPARHEGGTMTFEAVPGGTRVVWSTTVEVPFGGAFVTRRIAGPVITYVFGRILRACERELVAAN</sequence>
<evidence type="ECO:0000313" key="1">
    <source>
        <dbReference type="EMBL" id="QIS12222.1"/>
    </source>
</evidence>
<organism evidence="1 2">
    <name type="scientific">Nocardia arthritidis</name>
    <dbReference type="NCBI Taxonomy" id="228602"/>
    <lineage>
        <taxon>Bacteria</taxon>
        <taxon>Bacillati</taxon>
        <taxon>Actinomycetota</taxon>
        <taxon>Actinomycetes</taxon>
        <taxon>Mycobacteriales</taxon>
        <taxon>Nocardiaceae</taxon>
        <taxon>Nocardia</taxon>
    </lineage>
</organism>
<accession>A0A6G9YG89</accession>
<reference evidence="1 2" key="1">
    <citation type="journal article" date="2019" name="ACS Chem. Biol.">
        <title>Identification and Mobilization of a Cryptic Antibiotic Biosynthesis Gene Locus from a Human-Pathogenic Nocardia Isolate.</title>
        <authorList>
            <person name="Herisse M."/>
            <person name="Ishida K."/>
            <person name="Porter J.L."/>
            <person name="Howden B."/>
            <person name="Hertweck C."/>
            <person name="Stinear T.P."/>
            <person name="Pidot S.J."/>
        </authorList>
    </citation>
    <scope>NUCLEOTIDE SEQUENCE [LARGE SCALE GENOMIC DNA]</scope>
    <source>
        <strain evidence="1 2">AUSMDU00012717</strain>
    </source>
</reference>
<dbReference type="EMBL" id="CP046172">
    <property type="protein sequence ID" value="QIS12222.1"/>
    <property type="molecule type" value="Genomic_DNA"/>
</dbReference>
<protein>
    <submittedName>
        <fullName evidence="1">SRPBCC family protein</fullName>
    </submittedName>
</protein>
<dbReference type="AlphaFoldDB" id="A0A6G9YG89"/>
<dbReference type="Pfam" id="PF10604">
    <property type="entry name" value="Polyketide_cyc2"/>
    <property type="match status" value="1"/>
</dbReference>
<dbReference type="CDD" id="cd07821">
    <property type="entry name" value="PYR_PYL_RCAR_like"/>
    <property type="match status" value="1"/>
</dbReference>
<dbReference type="Gene3D" id="3.30.530.20">
    <property type="match status" value="1"/>
</dbReference>
<dbReference type="Proteomes" id="UP000503540">
    <property type="component" value="Chromosome"/>
</dbReference>
<dbReference type="InterPro" id="IPR023393">
    <property type="entry name" value="START-like_dom_sf"/>
</dbReference>
<evidence type="ECO:0000313" key="2">
    <source>
        <dbReference type="Proteomes" id="UP000503540"/>
    </source>
</evidence>
<gene>
    <name evidence="1" type="ORF">F5544_21800</name>
</gene>
<dbReference type="KEGG" id="nah:F5544_21800"/>
<proteinExistence type="predicted"/>
<name>A0A6G9YG89_9NOCA</name>
<dbReference type="InterPro" id="IPR019587">
    <property type="entry name" value="Polyketide_cyclase/dehydratase"/>
</dbReference>
<keyword evidence="2" id="KW-1185">Reference proteome</keyword>